<dbReference type="Gene3D" id="3.40.50.300">
    <property type="entry name" value="P-loop containing nucleotide triphosphate hydrolases"/>
    <property type="match status" value="1"/>
</dbReference>
<dbReference type="PANTHER" id="PTHR16305:SF28">
    <property type="entry name" value="GUANYLATE CYCLASE DOMAIN-CONTAINING PROTEIN"/>
    <property type="match status" value="1"/>
</dbReference>
<dbReference type="SMART" id="SM00382">
    <property type="entry name" value="AAA"/>
    <property type="match status" value="1"/>
</dbReference>
<evidence type="ECO:0000256" key="1">
    <source>
        <dbReference type="ARBA" id="ARBA00022741"/>
    </source>
</evidence>
<dbReference type="PANTHER" id="PTHR16305">
    <property type="entry name" value="TESTICULAR SOLUBLE ADENYLYL CYCLASE"/>
    <property type="match status" value="1"/>
</dbReference>
<feature type="domain" description="AAA+ ATPase" evidence="3">
    <location>
        <begin position="98"/>
        <end position="286"/>
    </location>
</feature>
<dbReference type="InterPro" id="IPR027417">
    <property type="entry name" value="P-loop_NTPase"/>
</dbReference>
<dbReference type="GO" id="GO:0005737">
    <property type="term" value="C:cytoplasm"/>
    <property type="evidence" value="ECO:0007669"/>
    <property type="project" value="TreeGrafter"/>
</dbReference>
<keyword evidence="2" id="KW-0067">ATP-binding</keyword>
<evidence type="ECO:0000313" key="4">
    <source>
        <dbReference type="EMBL" id="CVK33613.1"/>
    </source>
</evidence>
<reference evidence="4 5" key="1">
    <citation type="submission" date="2016-01" db="EMBL/GenBank/DDBJ databases">
        <authorList>
            <person name="Manzoor S."/>
        </authorList>
    </citation>
    <scope>NUCLEOTIDE SEQUENCE [LARGE SCALE GENOMIC DNA]</scope>
    <source>
        <strain evidence="4">Methanoculleus sp MAB1</strain>
    </source>
</reference>
<dbReference type="SUPFAM" id="SSF52540">
    <property type="entry name" value="P-loop containing nucleoside triphosphate hydrolases"/>
    <property type="match status" value="1"/>
</dbReference>
<protein>
    <submittedName>
        <fullName evidence="4">AAA ATPase</fullName>
    </submittedName>
</protein>
<dbReference type="GO" id="GO:0005524">
    <property type="term" value="F:ATP binding"/>
    <property type="evidence" value="ECO:0007669"/>
    <property type="project" value="UniProtKB-KW"/>
</dbReference>
<organism evidence="4 5">
    <name type="scientific">Methanoculleus bourgensis</name>
    <dbReference type="NCBI Taxonomy" id="83986"/>
    <lineage>
        <taxon>Archaea</taxon>
        <taxon>Methanobacteriati</taxon>
        <taxon>Methanobacteriota</taxon>
        <taxon>Stenosarchaea group</taxon>
        <taxon>Methanomicrobia</taxon>
        <taxon>Methanomicrobiales</taxon>
        <taxon>Methanomicrobiaceae</taxon>
        <taxon>Methanoculleus</taxon>
    </lineage>
</organism>
<dbReference type="KEGG" id="mema:MMAB1_2400"/>
<dbReference type="InterPro" id="IPR003593">
    <property type="entry name" value="AAA+_ATPase"/>
</dbReference>
<accession>A0A0X3BNM6</accession>
<dbReference type="Proteomes" id="UP000069850">
    <property type="component" value="Chromosome 1"/>
</dbReference>
<evidence type="ECO:0000313" key="5">
    <source>
        <dbReference type="Proteomes" id="UP000069850"/>
    </source>
</evidence>
<dbReference type="AlphaFoldDB" id="A0A0X3BNM6"/>
<evidence type="ECO:0000256" key="2">
    <source>
        <dbReference type="ARBA" id="ARBA00022840"/>
    </source>
</evidence>
<dbReference type="InterPro" id="IPR041664">
    <property type="entry name" value="AAA_16"/>
</dbReference>
<sequence>MSGKTSCVNRGWERHPFVGFAYQPRIVYPRCCHSGGDRVNLCPNLKYTRARWWVGRNMDGVQQWAEGVSYAPCPSDEFCGRHEEREQLLALLPRAGEHGQAAMISGPPGIGKSSLLNWLAYDLQDRTNGPRSPVLRAEVFDLPGMIFSAFRELLKDLQGHAVSGRFRDLLGSEGLKEAVRYADDLLEKYAAPVEPVSLLPKAGEEIIGVFARSPEVGYDRVREAFEELLQVLGRLMVGSGHIAAVLLDDVHLASRLDRRLLLDIIHDLPPGILLAFTCRAGDGAGPGYAAMREAVQNRGAPLVQLPGMRSHEIQEMGQRRFDLAISDATAALLEEAPGDPFSLMACFNTLRHRGLTPSAGNIGDLLAGGGDPAGLAFAALPEFRRVWAEELCVLNPPFPVPVMACVLDLQGTDVTLMMDRLQESTIFRRLPGGEYAFAHPLLQEHCRRKLSADAKITLNARAADCFERSMHRLTGRLHILLSLACHFFNAQDYAKAADLNLELGIRFYHREDYDTALVLTERAITSAEHLGDGALLAAAENQRDQVRQEMADLVGAVQ</sequence>
<name>A0A0X3BNM6_9EURY</name>
<gene>
    <name evidence="4" type="ORF">MMAB1_2400</name>
</gene>
<evidence type="ECO:0000259" key="3">
    <source>
        <dbReference type="SMART" id="SM00382"/>
    </source>
</evidence>
<dbReference type="EMBL" id="LT158599">
    <property type="protein sequence ID" value="CVK33613.1"/>
    <property type="molecule type" value="Genomic_DNA"/>
</dbReference>
<dbReference type="GO" id="GO:0004016">
    <property type="term" value="F:adenylate cyclase activity"/>
    <property type="evidence" value="ECO:0007669"/>
    <property type="project" value="TreeGrafter"/>
</dbReference>
<dbReference type="Pfam" id="PF13191">
    <property type="entry name" value="AAA_16"/>
    <property type="match status" value="1"/>
</dbReference>
<proteinExistence type="predicted"/>
<keyword evidence="1" id="KW-0547">Nucleotide-binding</keyword>